<dbReference type="AlphaFoldDB" id="A0A653AG10"/>
<reference evidence="2" key="1">
    <citation type="submission" date="2018-07" db="EMBL/GenBank/DDBJ databases">
        <authorList>
            <consortium name="Genoscope - CEA"/>
            <person name="William W."/>
        </authorList>
    </citation>
    <scope>NUCLEOTIDE SEQUENCE</scope>
    <source>
        <strain evidence="2">IK1</strain>
    </source>
</reference>
<protein>
    <submittedName>
        <fullName evidence="2">4Fe-4S ferredoxin, iron-sulfur binding protein</fullName>
    </submittedName>
</protein>
<dbReference type="Gene3D" id="3.30.70.20">
    <property type="match status" value="1"/>
</dbReference>
<organism evidence="2">
    <name type="scientific">Uncultured Desulfatiglans sp</name>
    <dbReference type="NCBI Taxonomy" id="1748965"/>
    <lineage>
        <taxon>Bacteria</taxon>
        <taxon>Pseudomonadati</taxon>
        <taxon>Thermodesulfobacteriota</taxon>
        <taxon>Desulfobacteria</taxon>
        <taxon>Desulfatiglandales</taxon>
        <taxon>Desulfatiglandaceae</taxon>
        <taxon>Desulfatiglans</taxon>
        <taxon>environmental samples</taxon>
    </lineage>
</organism>
<dbReference type="EMBL" id="UPXX01000031">
    <property type="protein sequence ID" value="VBB46624.1"/>
    <property type="molecule type" value="Genomic_DNA"/>
</dbReference>
<feature type="domain" description="4Fe-4S ferredoxin-type" evidence="1">
    <location>
        <begin position="1"/>
        <end position="31"/>
    </location>
</feature>
<gene>
    <name evidence="2" type="ORF">TRIP_B40418</name>
</gene>
<dbReference type="SUPFAM" id="SSF54862">
    <property type="entry name" value="4Fe-4S ferredoxins"/>
    <property type="match status" value="1"/>
</dbReference>
<proteinExistence type="predicted"/>
<accession>A0A653AG10</accession>
<evidence type="ECO:0000259" key="1">
    <source>
        <dbReference type="PROSITE" id="PS51379"/>
    </source>
</evidence>
<name>A0A653AG10_UNCDX</name>
<evidence type="ECO:0000313" key="2">
    <source>
        <dbReference type="EMBL" id="VBB46624.1"/>
    </source>
</evidence>
<sequence length="122" mass="13089">MRIKIDYAKCTGCRLCQVACSLQHTGSINPQRSRIRVFVGEDVCLPVIAGPYTEAACNSRGKVVINGLEVDGCVVCRASCPVKSAFREPDTGIPLKCDFCGDPPDPQCVKWCDPGALTLVDA</sequence>
<dbReference type="PROSITE" id="PS51379">
    <property type="entry name" value="4FE4S_FER_2"/>
    <property type="match status" value="1"/>
</dbReference>
<dbReference type="InterPro" id="IPR017896">
    <property type="entry name" value="4Fe4S_Fe-S-bd"/>
</dbReference>